<evidence type="ECO:0000256" key="1">
    <source>
        <dbReference type="ARBA" id="ARBA00005361"/>
    </source>
</evidence>
<dbReference type="InterPro" id="IPR005334">
    <property type="entry name" value="Tctex-1-like"/>
</dbReference>
<evidence type="ECO:0000313" key="3">
    <source>
        <dbReference type="EnsemblMetazoa" id="CPIJ005529-PA"/>
    </source>
</evidence>
<dbReference type="GO" id="GO:0005737">
    <property type="term" value="C:cytoplasm"/>
    <property type="evidence" value="ECO:0007669"/>
    <property type="project" value="TreeGrafter"/>
</dbReference>
<proteinExistence type="inferred from homology"/>
<dbReference type="Proteomes" id="UP000002320">
    <property type="component" value="Unassembled WGS sequence"/>
</dbReference>
<dbReference type="PANTHER" id="PTHR21255:SF69">
    <property type="entry name" value="AT23443P"/>
    <property type="match status" value="1"/>
</dbReference>
<evidence type="ECO:0000313" key="4">
    <source>
        <dbReference type="Proteomes" id="UP000002320"/>
    </source>
</evidence>
<organism>
    <name type="scientific">Culex quinquefasciatus</name>
    <name type="common">Southern house mosquito</name>
    <name type="synonym">Culex pungens</name>
    <dbReference type="NCBI Taxonomy" id="7176"/>
    <lineage>
        <taxon>Eukaryota</taxon>
        <taxon>Metazoa</taxon>
        <taxon>Ecdysozoa</taxon>
        <taxon>Arthropoda</taxon>
        <taxon>Hexapoda</taxon>
        <taxon>Insecta</taxon>
        <taxon>Pterygota</taxon>
        <taxon>Neoptera</taxon>
        <taxon>Endopterygota</taxon>
        <taxon>Diptera</taxon>
        <taxon>Nematocera</taxon>
        <taxon>Culicoidea</taxon>
        <taxon>Culicidae</taxon>
        <taxon>Culicinae</taxon>
        <taxon>Culicini</taxon>
        <taxon>Culex</taxon>
        <taxon>Culex</taxon>
    </lineage>
</organism>
<dbReference type="InParanoid" id="B0WE72"/>
<sequence>MSSSSWWMSSSPIIIASTRADLDFYLFLISTNILLIRSVRCGNSPHPCGRRRYKLVVTVTMGERYMQGMKSIAQFLWDPEKDSYVSCIYDASPSLFAVATIYAIYFE</sequence>
<reference evidence="3" key="2">
    <citation type="submission" date="2020-05" db="UniProtKB">
        <authorList>
            <consortium name="EnsemblMetazoa"/>
        </authorList>
    </citation>
    <scope>IDENTIFICATION</scope>
    <source>
        <strain evidence="3">JHB</strain>
    </source>
</reference>
<gene>
    <name evidence="3" type="primary">6037045</name>
    <name evidence="2" type="ORF">CpipJ_CPIJ005529</name>
</gene>
<protein>
    <submittedName>
        <fullName evidence="2 3">Uncharacterized protein</fullName>
    </submittedName>
</protein>
<dbReference type="AlphaFoldDB" id="B0WE72"/>
<dbReference type="KEGG" id="cqu:CpipJ_CPIJ005529"/>
<dbReference type="VEuPathDB" id="VectorBase:CQUJHB014729"/>
<dbReference type="GO" id="GO:0005868">
    <property type="term" value="C:cytoplasmic dynein complex"/>
    <property type="evidence" value="ECO:0007669"/>
    <property type="project" value="TreeGrafter"/>
</dbReference>
<dbReference type="OrthoDB" id="10248487at2759"/>
<comment type="similarity">
    <text evidence="1">Belongs to the dynein light chain Tctex-type family.</text>
</comment>
<name>B0WE72_CULQU</name>
<dbReference type="Pfam" id="PF03645">
    <property type="entry name" value="Tctex-1"/>
    <property type="match status" value="1"/>
</dbReference>
<dbReference type="STRING" id="7176.B0WE72"/>
<dbReference type="PANTHER" id="PTHR21255">
    <property type="entry name" value="T-COMPLEX-ASSOCIATED-TESTIS-EXPRESSED 1/ DYNEIN LIGHT CHAIN"/>
    <property type="match status" value="1"/>
</dbReference>
<dbReference type="InterPro" id="IPR038586">
    <property type="entry name" value="Tctex-1-like_sf"/>
</dbReference>
<keyword evidence="4" id="KW-1185">Reference proteome</keyword>
<reference evidence="2" key="1">
    <citation type="submission" date="2007-03" db="EMBL/GenBank/DDBJ databases">
        <title>Annotation of Culex pipiens quinquefasciatus.</title>
        <authorList>
            <consortium name="The Broad Institute Genome Sequencing Platform"/>
            <person name="Atkinson P.W."/>
            <person name="Hemingway J."/>
            <person name="Christensen B.M."/>
            <person name="Higgs S."/>
            <person name="Kodira C."/>
            <person name="Hannick L."/>
            <person name="Megy K."/>
            <person name="O'Leary S."/>
            <person name="Pearson M."/>
            <person name="Haas B.J."/>
            <person name="Mauceli E."/>
            <person name="Wortman J.R."/>
            <person name="Lee N.H."/>
            <person name="Guigo R."/>
            <person name="Stanke M."/>
            <person name="Alvarado L."/>
            <person name="Amedeo P."/>
            <person name="Antoine C.H."/>
            <person name="Arensburger P."/>
            <person name="Bidwell S.L."/>
            <person name="Crawford M."/>
            <person name="Camaro F."/>
            <person name="Devon K."/>
            <person name="Engels R."/>
            <person name="Hammond M."/>
            <person name="Howarth C."/>
            <person name="Koehrsen M."/>
            <person name="Lawson D."/>
            <person name="Montgomery P."/>
            <person name="Nene V."/>
            <person name="Nusbaum C."/>
            <person name="Puiu D."/>
            <person name="Romero-Severson J."/>
            <person name="Severson D.W."/>
            <person name="Shumway M."/>
            <person name="Sisk P."/>
            <person name="Stolte C."/>
            <person name="Zeng Q."/>
            <person name="Eisenstadt E."/>
            <person name="Fraser-Liggett C."/>
            <person name="Strausberg R."/>
            <person name="Galagan J."/>
            <person name="Birren B."/>
            <person name="Collins F.H."/>
        </authorList>
    </citation>
    <scope>NUCLEOTIDE SEQUENCE [LARGE SCALE GENOMIC DNA]</scope>
    <source>
        <strain evidence="2">JHB</strain>
    </source>
</reference>
<dbReference type="HOGENOM" id="CLU_2212502_0_0_1"/>
<dbReference type="CDD" id="cd21451">
    <property type="entry name" value="DLC-like_TCTEX1D"/>
    <property type="match status" value="1"/>
</dbReference>
<dbReference type="Gene3D" id="3.30.1140.40">
    <property type="entry name" value="Tctex-1"/>
    <property type="match status" value="1"/>
</dbReference>
<dbReference type="GO" id="GO:0045505">
    <property type="term" value="F:dynein intermediate chain binding"/>
    <property type="evidence" value="ECO:0007669"/>
    <property type="project" value="TreeGrafter"/>
</dbReference>
<accession>B0WE72</accession>
<dbReference type="GO" id="GO:0007018">
    <property type="term" value="P:microtubule-based movement"/>
    <property type="evidence" value="ECO:0007669"/>
    <property type="project" value="TreeGrafter"/>
</dbReference>
<dbReference type="VEuPathDB" id="VectorBase:CPIJ005529"/>
<dbReference type="EMBL" id="DS231905">
    <property type="protein sequence ID" value="EDS45299.1"/>
    <property type="molecule type" value="Genomic_DNA"/>
</dbReference>
<dbReference type="EnsemblMetazoa" id="CPIJ005529-RA">
    <property type="protein sequence ID" value="CPIJ005529-PA"/>
    <property type="gene ID" value="CPIJ005529"/>
</dbReference>
<evidence type="ECO:0000313" key="2">
    <source>
        <dbReference type="EMBL" id="EDS45299.1"/>
    </source>
</evidence>